<protein>
    <recommendedName>
        <fullName evidence="3">F-box domain-containing protein</fullName>
    </recommendedName>
</protein>
<name>A0A9P5Y7U8_9AGAR</name>
<dbReference type="OrthoDB" id="3543113at2759"/>
<evidence type="ECO:0000313" key="2">
    <source>
        <dbReference type="Proteomes" id="UP000807353"/>
    </source>
</evidence>
<dbReference type="AlphaFoldDB" id="A0A9P5Y7U8"/>
<gene>
    <name evidence="1" type="ORF">BDZ94DRAFT_1254739</name>
</gene>
<evidence type="ECO:0008006" key="3">
    <source>
        <dbReference type="Google" id="ProtNLM"/>
    </source>
</evidence>
<dbReference type="SUPFAM" id="SSF52047">
    <property type="entry name" value="RNI-like"/>
    <property type="match status" value="1"/>
</dbReference>
<evidence type="ECO:0000313" key="1">
    <source>
        <dbReference type="EMBL" id="KAF9465182.1"/>
    </source>
</evidence>
<proteinExistence type="predicted"/>
<dbReference type="InterPro" id="IPR032675">
    <property type="entry name" value="LRR_dom_sf"/>
</dbReference>
<dbReference type="Proteomes" id="UP000807353">
    <property type="component" value="Unassembled WGS sequence"/>
</dbReference>
<comment type="caution">
    <text evidence="1">The sequence shown here is derived from an EMBL/GenBank/DDBJ whole genome shotgun (WGS) entry which is preliminary data.</text>
</comment>
<organism evidence="1 2">
    <name type="scientific">Collybia nuda</name>
    <dbReference type="NCBI Taxonomy" id="64659"/>
    <lineage>
        <taxon>Eukaryota</taxon>
        <taxon>Fungi</taxon>
        <taxon>Dikarya</taxon>
        <taxon>Basidiomycota</taxon>
        <taxon>Agaricomycotina</taxon>
        <taxon>Agaricomycetes</taxon>
        <taxon>Agaricomycetidae</taxon>
        <taxon>Agaricales</taxon>
        <taxon>Tricholomatineae</taxon>
        <taxon>Clitocybaceae</taxon>
        <taxon>Collybia</taxon>
    </lineage>
</organism>
<reference evidence="1" key="1">
    <citation type="submission" date="2020-11" db="EMBL/GenBank/DDBJ databases">
        <authorList>
            <consortium name="DOE Joint Genome Institute"/>
            <person name="Ahrendt S."/>
            <person name="Riley R."/>
            <person name="Andreopoulos W."/>
            <person name="Labutti K."/>
            <person name="Pangilinan J."/>
            <person name="Ruiz-Duenas F.J."/>
            <person name="Barrasa J.M."/>
            <person name="Sanchez-Garcia M."/>
            <person name="Camarero S."/>
            <person name="Miyauchi S."/>
            <person name="Serrano A."/>
            <person name="Linde D."/>
            <person name="Babiker R."/>
            <person name="Drula E."/>
            <person name="Ayuso-Fernandez I."/>
            <person name="Pacheco R."/>
            <person name="Padilla G."/>
            <person name="Ferreira P."/>
            <person name="Barriuso J."/>
            <person name="Kellner H."/>
            <person name="Castanera R."/>
            <person name="Alfaro M."/>
            <person name="Ramirez L."/>
            <person name="Pisabarro A.G."/>
            <person name="Kuo A."/>
            <person name="Tritt A."/>
            <person name="Lipzen A."/>
            <person name="He G."/>
            <person name="Yan M."/>
            <person name="Ng V."/>
            <person name="Cullen D."/>
            <person name="Martin F."/>
            <person name="Rosso M.-N."/>
            <person name="Henrissat B."/>
            <person name="Hibbett D."/>
            <person name="Martinez A.T."/>
            <person name="Grigoriev I.V."/>
        </authorList>
    </citation>
    <scope>NUCLEOTIDE SEQUENCE</scope>
    <source>
        <strain evidence="1">CBS 247.69</strain>
    </source>
</reference>
<dbReference type="Gene3D" id="3.80.10.10">
    <property type="entry name" value="Ribonuclease Inhibitor"/>
    <property type="match status" value="1"/>
</dbReference>
<accession>A0A9P5Y7U8</accession>
<dbReference type="EMBL" id="MU150249">
    <property type="protein sequence ID" value="KAF9465182.1"/>
    <property type="molecule type" value="Genomic_DNA"/>
</dbReference>
<sequence length="543" mass="60572">MHPCLSVQEILWIIFDSLLNDAPSRENKGTVISLAITCRTFENMALDVLWRTQVNLVPLIKCMPADLWKEDPAYGFDRYMGLNRDLVASDFLRFDFYAQRIINLKYLPYGCHQRAKVPYDLAICHTIQRYLEQHGEAERQKSGLLPNLRRMEFSNSLHALVAPKLFLGEQTTAFSLGFRDECGEVEIKLLFALIRKQAPNVENLEICVGGAESLLECPDLSELVRGLEGLRGLTTRPRSLNASAIRHLASIPYLHFLRSPNSATQILQALALVASHPFKSMRHLEMSGASLSTWPALLMRLRPHQLVSVALDFEALPSGLDIQRFFLALKETSASPGLRALRLNQPWKPQSARVSTQIILDFGILEPLLAFNNLQTLHIALVCAITLDDSHITQMAKSWPKLQNLQLGCHLGWEKPSSITHRGLLAVAASCPELETLTISFDASELRDISPVIIPEAVNTKVKYLSVGDSRIVESAGVARFLSLVFPKVVGIGGAWLYISAGAFTQPQRRQHQMWQDVPELLQKSQRVATPFTGSRISGSVGV</sequence>
<keyword evidence="2" id="KW-1185">Reference proteome</keyword>